<name>A0ABQ6Y8I3_9GAMM</name>
<proteinExistence type="predicted"/>
<protein>
    <submittedName>
        <fullName evidence="1">Uncharacterized protein</fullName>
    </submittedName>
</protein>
<accession>A0ABQ6Y8I3</accession>
<reference evidence="1 2" key="1">
    <citation type="submission" date="2012-09" db="EMBL/GenBank/DDBJ databases">
        <title>Genome Sequence of alkane-degrading Bacterium Alcanivorax sp. 6-D-6.</title>
        <authorList>
            <person name="Lai Q."/>
            <person name="Shao Z."/>
        </authorList>
    </citation>
    <scope>NUCLEOTIDE SEQUENCE [LARGE SCALE GENOMIC DNA]</scope>
    <source>
        <strain evidence="1 2">6-D-6</strain>
    </source>
</reference>
<comment type="caution">
    <text evidence="1">The sequence shown here is derived from an EMBL/GenBank/DDBJ whole genome shotgun (WGS) entry which is preliminary data.</text>
</comment>
<dbReference type="EMBL" id="AQPF01000012">
    <property type="protein sequence ID" value="KAF0805915.1"/>
    <property type="molecule type" value="Genomic_DNA"/>
</dbReference>
<keyword evidence="2" id="KW-1185">Reference proteome</keyword>
<gene>
    <name evidence="1" type="ORF">A6D6_01971</name>
</gene>
<evidence type="ECO:0000313" key="1">
    <source>
        <dbReference type="EMBL" id="KAF0805915.1"/>
    </source>
</evidence>
<dbReference type="Proteomes" id="UP000771797">
    <property type="component" value="Unassembled WGS sequence"/>
</dbReference>
<evidence type="ECO:0000313" key="2">
    <source>
        <dbReference type="Proteomes" id="UP000771797"/>
    </source>
</evidence>
<sequence>MPEAGTMTSARDSEALEDAIRGRGAFRRFKSLVFDLGLEDEWHRFRGGALEAMLAYWMDSERIEYDD</sequence>
<organism evidence="1 2">
    <name type="scientific">Alcanivorax xiamenensis</name>
    <dbReference type="NCBI Taxonomy" id="1177156"/>
    <lineage>
        <taxon>Bacteria</taxon>
        <taxon>Pseudomonadati</taxon>
        <taxon>Pseudomonadota</taxon>
        <taxon>Gammaproteobacteria</taxon>
        <taxon>Oceanospirillales</taxon>
        <taxon>Alcanivoracaceae</taxon>
        <taxon>Alcanivorax</taxon>
    </lineage>
</organism>